<organism evidence="2 3">
    <name type="scientific">Polarella glacialis</name>
    <name type="common">Dinoflagellate</name>
    <dbReference type="NCBI Taxonomy" id="89957"/>
    <lineage>
        <taxon>Eukaryota</taxon>
        <taxon>Sar</taxon>
        <taxon>Alveolata</taxon>
        <taxon>Dinophyceae</taxon>
        <taxon>Suessiales</taxon>
        <taxon>Suessiaceae</taxon>
        <taxon>Polarella</taxon>
    </lineage>
</organism>
<feature type="compositionally biased region" description="Low complexity" evidence="1">
    <location>
        <begin position="469"/>
        <end position="487"/>
    </location>
</feature>
<dbReference type="Proteomes" id="UP000654075">
    <property type="component" value="Unassembled WGS sequence"/>
</dbReference>
<feature type="compositionally biased region" description="Polar residues" evidence="1">
    <location>
        <begin position="489"/>
        <end position="499"/>
    </location>
</feature>
<feature type="compositionally biased region" description="Polar residues" evidence="1">
    <location>
        <begin position="524"/>
        <end position="544"/>
    </location>
</feature>
<comment type="caution">
    <text evidence="2">The sequence shown here is derived from an EMBL/GenBank/DDBJ whole genome shotgun (WGS) entry which is preliminary data.</text>
</comment>
<feature type="compositionally biased region" description="Low complexity" evidence="1">
    <location>
        <begin position="184"/>
        <end position="207"/>
    </location>
</feature>
<reference evidence="2" key="1">
    <citation type="submission" date="2021-02" db="EMBL/GenBank/DDBJ databases">
        <authorList>
            <person name="Dougan E. K."/>
            <person name="Rhodes N."/>
            <person name="Thang M."/>
            <person name="Chan C."/>
        </authorList>
    </citation>
    <scope>NUCLEOTIDE SEQUENCE</scope>
</reference>
<feature type="region of interest" description="Disordered" evidence="1">
    <location>
        <begin position="291"/>
        <end position="364"/>
    </location>
</feature>
<dbReference type="EMBL" id="CAJNNV010024024">
    <property type="protein sequence ID" value="CAE8608819.1"/>
    <property type="molecule type" value="Genomic_DNA"/>
</dbReference>
<feature type="region of interest" description="Disordered" evidence="1">
    <location>
        <begin position="469"/>
        <end position="548"/>
    </location>
</feature>
<sequence length="610" mass="63613">ALHAELHERIQREETDRVVSMLQDADAGSSSQRDLIKRVRNMVSAGTTPETAQQEIVEELVAQSQDEVRRRVIEAFGSMRLEAEGDLYSRQLSVAHELEALEAKVIALRGGTLCEEAKAQGFDFGLAEQVRQSLKAAPTQAVATGLVNGTIMQGSSSSAPSLHGLLGGASGLLRAADGEPEPSPVSARASSPRSRAALSPQASQASLTCGQGVGNGEEGYFNSVSGQPPRSISKGSLSARGSGVLEDPLEASLRSTSLVVVPGPRGGATRELLGPGVGLAGQEIREEDLAATEQDQGLGHEDAQGRSLRTQSEMTQVDGRWRKQSELTLDGFPLEEEAAAPRETQRGPPPPVLNSPSGSSATIAGAAGDAVPLEEVLRSSPASPSELSSGAKSRVATFAFVAAQAGAAAARARAVVGMQTSSPSAAPSGQQVQGPPLLVKTPAAGLVPPVQISGGGPTDGRVPQMMFSQLPQQQQPQQQQQQQQLPQMAVQQSPRQVQQPYAMPRVMTPRRTMGSPPAAPPQMQVLQPPSAQVQQRAPSAQGLQPSHMAPQVSPRFGGAVPMQVPMHGQVMTPRGVPYPQQMSASAPYAQQSSAPVAFHPTAATLGARAL</sequence>
<proteinExistence type="predicted"/>
<evidence type="ECO:0000313" key="3">
    <source>
        <dbReference type="Proteomes" id="UP000654075"/>
    </source>
</evidence>
<evidence type="ECO:0000256" key="1">
    <source>
        <dbReference type="SAM" id="MobiDB-lite"/>
    </source>
</evidence>
<keyword evidence="3" id="KW-1185">Reference proteome</keyword>
<dbReference type="AlphaFoldDB" id="A0A813F5G2"/>
<feature type="region of interest" description="Disordered" evidence="1">
    <location>
        <begin position="172"/>
        <end position="240"/>
    </location>
</feature>
<feature type="non-terminal residue" evidence="2">
    <location>
        <position position="610"/>
    </location>
</feature>
<protein>
    <submittedName>
        <fullName evidence="2">Uncharacterized protein</fullName>
    </submittedName>
</protein>
<gene>
    <name evidence="2" type="ORF">PGLA1383_LOCUS26650</name>
</gene>
<feature type="compositionally biased region" description="Polar residues" evidence="1">
    <location>
        <begin position="222"/>
        <end position="236"/>
    </location>
</feature>
<name>A0A813F5G2_POLGL</name>
<evidence type="ECO:0000313" key="2">
    <source>
        <dbReference type="EMBL" id="CAE8608819.1"/>
    </source>
</evidence>
<accession>A0A813F5G2</accession>
<dbReference type="OrthoDB" id="10675820at2759"/>